<organism evidence="2 3">
    <name type="scientific">Gigaspora margarita</name>
    <dbReference type="NCBI Taxonomy" id="4874"/>
    <lineage>
        <taxon>Eukaryota</taxon>
        <taxon>Fungi</taxon>
        <taxon>Fungi incertae sedis</taxon>
        <taxon>Mucoromycota</taxon>
        <taxon>Glomeromycotina</taxon>
        <taxon>Glomeromycetes</taxon>
        <taxon>Diversisporales</taxon>
        <taxon>Gigasporaceae</taxon>
        <taxon>Gigaspora</taxon>
    </lineage>
</organism>
<evidence type="ECO:0000259" key="1">
    <source>
        <dbReference type="Pfam" id="PF07522"/>
    </source>
</evidence>
<dbReference type="Pfam" id="PF07522">
    <property type="entry name" value="DRMBL"/>
    <property type="match status" value="1"/>
</dbReference>
<reference evidence="2 3" key="1">
    <citation type="submission" date="2021-06" db="EMBL/GenBank/DDBJ databases">
        <authorList>
            <person name="Kallberg Y."/>
            <person name="Tangrot J."/>
            <person name="Rosling A."/>
        </authorList>
    </citation>
    <scope>NUCLEOTIDE SEQUENCE [LARGE SCALE GENOMIC DNA]</scope>
    <source>
        <strain evidence="2 3">120-4 pot B 10/14</strain>
    </source>
</reference>
<evidence type="ECO:0000313" key="3">
    <source>
        <dbReference type="Proteomes" id="UP000789901"/>
    </source>
</evidence>
<dbReference type="Proteomes" id="UP000789901">
    <property type="component" value="Unassembled WGS sequence"/>
</dbReference>
<sequence>MSIFGVPYSEHSSFRELVAFVMSLNIDRITTTVIIEPDLKKAGKKWITG</sequence>
<protein>
    <submittedName>
        <fullName evidence="2">28181_t:CDS:1</fullName>
    </submittedName>
</protein>
<proteinExistence type="predicted"/>
<comment type="caution">
    <text evidence="2">The sequence shown here is derived from an EMBL/GenBank/DDBJ whole genome shotgun (WGS) entry which is preliminary data.</text>
</comment>
<evidence type="ECO:0000313" key="2">
    <source>
        <dbReference type="EMBL" id="CAG8812336.1"/>
    </source>
</evidence>
<gene>
    <name evidence="2" type="ORF">GMARGA_LOCUS25544</name>
</gene>
<keyword evidence="3" id="KW-1185">Reference proteome</keyword>
<dbReference type="EMBL" id="CAJVQB010028423">
    <property type="protein sequence ID" value="CAG8812336.1"/>
    <property type="molecule type" value="Genomic_DNA"/>
</dbReference>
<dbReference type="InterPro" id="IPR011084">
    <property type="entry name" value="DRMBL"/>
</dbReference>
<name>A0ABN7W1R1_GIGMA</name>
<feature type="domain" description="DNA repair metallo-beta-lactamase" evidence="1">
    <location>
        <begin position="2"/>
        <end position="34"/>
    </location>
</feature>
<accession>A0ABN7W1R1</accession>